<dbReference type="GO" id="GO:0036158">
    <property type="term" value="P:outer dynein arm assembly"/>
    <property type="evidence" value="ECO:0007669"/>
    <property type="project" value="TreeGrafter"/>
</dbReference>
<dbReference type="AlphaFoldDB" id="A0A9N9XU42"/>
<dbReference type="PANTHER" id="PTHR16216">
    <property type="entry name" value="DYNEIN ASSEMBLY FACTOR 5, AXONEMAL"/>
    <property type="match status" value="1"/>
</dbReference>
<proteinExistence type="predicted"/>
<gene>
    <name evidence="2" type="ORF">PHYEVI_LOCUS11530</name>
</gene>
<dbReference type="PANTHER" id="PTHR16216:SF2">
    <property type="entry name" value="DYNEIN AXONEMAL ASSEMBLY FACTOR 5"/>
    <property type="match status" value="1"/>
</dbReference>
<dbReference type="GO" id="GO:0045505">
    <property type="term" value="F:dynein intermediate chain binding"/>
    <property type="evidence" value="ECO:0007669"/>
    <property type="project" value="TreeGrafter"/>
</dbReference>
<dbReference type="InterPro" id="IPR016024">
    <property type="entry name" value="ARM-type_fold"/>
</dbReference>
<dbReference type="InterPro" id="IPR011989">
    <property type="entry name" value="ARM-like"/>
</dbReference>
<dbReference type="Pfam" id="PF25757">
    <property type="entry name" value="TPR_DNAAF5"/>
    <property type="match status" value="1"/>
</dbReference>
<dbReference type="InterPro" id="IPR056497">
    <property type="entry name" value="HEAT_DAAF5"/>
</dbReference>
<dbReference type="InterPro" id="IPR052623">
    <property type="entry name" value="DAAF5"/>
</dbReference>
<organism evidence="2 3">
    <name type="scientific">Phyllotreta striolata</name>
    <name type="common">Striped flea beetle</name>
    <name type="synonym">Crioceris striolata</name>
    <dbReference type="NCBI Taxonomy" id="444603"/>
    <lineage>
        <taxon>Eukaryota</taxon>
        <taxon>Metazoa</taxon>
        <taxon>Ecdysozoa</taxon>
        <taxon>Arthropoda</taxon>
        <taxon>Hexapoda</taxon>
        <taxon>Insecta</taxon>
        <taxon>Pterygota</taxon>
        <taxon>Neoptera</taxon>
        <taxon>Endopterygota</taxon>
        <taxon>Coleoptera</taxon>
        <taxon>Polyphaga</taxon>
        <taxon>Cucujiformia</taxon>
        <taxon>Chrysomeloidea</taxon>
        <taxon>Chrysomelidae</taxon>
        <taxon>Galerucinae</taxon>
        <taxon>Alticini</taxon>
        <taxon>Phyllotreta</taxon>
    </lineage>
</organism>
<sequence length="850" mass="97252">MTNGENAGTANSDEKLSNVKKISIGLQSPDRKVRKQAFLDLQGYLSNENAEFSNQDLRSIFVEIHIYVLNGLRDKVENVREQAIKFVNFLIIEKLPLNDYYLTYVLPVLVERIGTVELIEESEEIRLQILQLLDAIITKYSHTAQLVPFLNDCVTILAETVKDKYPTIKELSCRTVIKLAEALPRDFHKQAETLVKPVITCFYHQRYKVRVEAVYAVGEIVMHSSYKALEEAVTPLAEKLFDQIPAVRRAVAQVAARWLMEYRDRYSFFHKILPLLLTGLNDEVLETRMEAAKLWEQAGLQYQQENEKDFKDEIDYLIQPPKYYPDNVLRPNIGCRGLVKRNVLKIAPGIANELTSWQEDIRLRCAQLLCAVALHAESDITQNLQVLLVAMYSAARDDDHRVVSNIERASEIIGCFVKCDTWSELMVPLVEDGPHYGHLTVLKGLIRGSPREYFAPYVENICKVLSEDFICCSRKNKYQVELIECVKALAEKHDNGTEGEAGYCLFKISTSVFALKHADNAEKIRDSDVMDRLKDCLKLESVQELYDLYAGRLLRHVNRNPELWTIVSEEECLFLSLLSHVNEAFGRNLDVIGEILSLSLDTQCDAESRLKIFYVLAGVFENKEAVFGRAENRAEFLEKLVQDVFVPSLVWHAGATAEAIRTMAASCLRSALLPLDGVELFTAETLRPVRDKLLPLLTSLLEDASYRSRETAVDCLVLLKENCHRTGIWEIGDFVSVYPEVLKRLDDPTDRVRICALRNLPFILKNVPEIFKDLTYRSHHELIVDTLMIHFDDDDEAIQKLVKNALESMVEINKKELLNKIERHKPLLRNQKGCEEFLESLEGLRITEIK</sequence>
<dbReference type="OrthoDB" id="413572at2759"/>
<dbReference type="GO" id="GO:0005737">
    <property type="term" value="C:cytoplasm"/>
    <property type="evidence" value="ECO:0007669"/>
    <property type="project" value="TreeGrafter"/>
</dbReference>
<evidence type="ECO:0000313" key="3">
    <source>
        <dbReference type="Proteomes" id="UP001153712"/>
    </source>
</evidence>
<evidence type="ECO:0000313" key="2">
    <source>
        <dbReference type="EMBL" id="CAG9865292.1"/>
    </source>
</evidence>
<reference evidence="2" key="1">
    <citation type="submission" date="2022-01" db="EMBL/GenBank/DDBJ databases">
        <authorList>
            <person name="King R."/>
        </authorList>
    </citation>
    <scope>NUCLEOTIDE SEQUENCE</scope>
</reference>
<name>A0A9N9XU42_PHYSR</name>
<dbReference type="SMART" id="SM01349">
    <property type="entry name" value="TOG"/>
    <property type="match status" value="1"/>
</dbReference>
<dbReference type="InterPro" id="IPR034085">
    <property type="entry name" value="TOG"/>
</dbReference>
<dbReference type="SUPFAM" id="SSF48371">
    <property type="entry name" value="ARM repeat"/>
    <property type="match status" value="1"/>
</dbReference>
<dbReference type="EMBL" id="OU900102">
    <property type="protein sequence ID" value="CAG9865292.1"/>
    <property type="molecule type" value="Genomic_DNA"/>
</dbReference>
<protein>
    <recommendedName>
        <fullName evidence="1">TOG domain-containing protein</fullName>
    </recommendedName>
</protein>
<accession>A0A9N9XU42</accession>
<feature type="domain" description="TOG" evidence="1">
    <location>
        <begin position="105"/>
        <end position="322"/>
    </location>
</feature>
<dbReference type="Pfam" id="PF24573">
    <property type="entry name" value="HEAT_DAAF5"/>
    <property type="match status" value="1"/>
</dbReference>
<dbReference type="InterPro" id="IPR057978">
    <property type="entry name" value="TPR_DAAF5"/>
</dbReference>
<dbReference type="Gene3D" id="1.25.10.10">
    <property type="entry name" value="Leucine-rich Repeat Variant"/>
    <property type="match status" value="3"/>
</dbReference>
<dbReference type="GO" id="GO:0036159">
    <property type="term" value="P:inner dynein arm assembly"/>
    <property type="evidence" value="ECO:0007669"/>
    <property type="project" value="TreeGrafter"/>
</dbReference>
<dbReference type="GO" id="GO:0003341">
    <property type="term" value="P:cilium movement"/>
    <property type="evidence" value="ECO:0007669"/>
    <property type="project" value="TreeGrafter"/>
</dbReference>
<keyword evidence="3" id="KW-1185">Reference proteome</keyword>
<dbReference type="Proteomes" id="UP001153712">
    <property type="component" value="Chromosome 9"/>
</dbReference>
<evidence type="ECO:0000259" key="1">
    <source>
        <dbReference type="SMART" id="SM01349"/>
    </source>
</evidence>